<name>A0A5B7KIN2_PORTR</name>
<keyword evidence="2" id="KW-1185">Reference proteome</keyword>
<dbReference type="AlphaFoldDB" id="A0A5B7KIN2"/>
<reference evidence="1 2" key="1">
    <citation type="submission" date="2019-05" db="EMBL/GenBank/DDBJ databases">
        <title>Another draft genome of Portunus trituberculatus and its Hox gene families provides insights of decapod evolution.</title>
        <authorList>
            <person name="Jeong J.-H."/>
            <person name="Song I."/>
            <person name="Kim S."/>
            <person name="Choi T."/>
            <person name="Kim D."/>
            <person name="Ryu S."/>
            <person name="Kim W."/>
        </authorList>
    </citation>
    <scope>NUCLEOTIDE SEQUENCE [LARGE SCALE GENOMIC DNA]</scope>
    <source>
        <tissue evidence="1">Muscle</tissue>
    </source>
</reference>
<dbReference type="Proteomes" id="UP000324222">
    <property type="component" value="Unassembled WGS sequence"/>
</dbReference>
<evidence type="ECO:0000313" key="1">
    <source>
        <dbReference type="EMBL" id="MPD06667.1"/>
    </source>
</evidence>
<protein>
    <submittedName>
        <fullName evidence="1">Uncharacterized protein</fullName>
    </submittedName>
</protein>
<proteinExistence type="predicted"/>
<gene>
    <name evidence="1" type="ORF">E2C01_102491</name>
</gene>
<evidence type="ECO:0000313" key="2">
    <source>
        <dbReference type="Proteomes" id="UP000324222"/>
    </source>
</evidence>
<accession>A0A5B7KIN2</accession>
<comment type="caution">
    <text evidence="1">The sequence shown here is derived from an EMBL/GenBank/DDBJ whole genome shotgun (WGS) entry which is preliminary data.</text>
</comment>
<organism evidence="1 2">
    <name type="scientific">Portunus trituberculatus</name>
    <name type="common">Swimming crab</name>
    <name type="synonym">Neptunus trituberculatus</name>
    <dbReference type="NCBI Taxonomy" id="210409"/>
    <lineage>
        <taxon>Eukaryota</taxon>
        <taxon>Metazoa</taxon>
        <taxon>Ecdysozoa</taxon>
        <taxon>Arthropoda</taxon>
        <taxon>Crustacea</taxon>
        <taxon>Multicrustacea</taxon>
        <taxon>Malacostraca</taxon>
        <taxon>Eumalacostraca</taxon>
        <taxon>Eucarida</taxon>
        <taxon>Decapoda</taxon>
        <taxon>Pleocyemata</taxon>
        <taxon>Brachyura</taxon>
        <taxon>Eubrachyura</taxon>
        <taxon>Portunoidea</taxon>
        <taxon>Portunidae</taxon>
        <taxon>Portuninae</taxon>
        <taxon>Portunus</taxon>
    </lineage>
</organism>
<sequence length="66" mass="7502">MEGGREWYKFMKGENMSENFDVWSLKVNGEVITEKNKIREAIRQFWEEVGGGGGEVFGVRGGGECR</sequence>
<dbReference type="EMBL" id="VSRR010152404">
    <property type="protein sequence ID" value="MPD06667.1"/>
    <property type="molecule type" value="Genomic_DNA"/>
</dbReference>